<dbReference type="Proteomes" id="UP000541444">
    <property type="component" value="Unassembled WGS sequence"/>
</dbReference>
<dbReference type="AlphaFoldDB" id="A0A7J7MFJ5"/>
<evidence type="ECO:0000313" key="4">
    <source>
        <dbReference type="Proteomes" id="UP000541444"/>
    </source>
</evidence>
<dbReference type="GO" id="GO:0008270">
    <property type="term" value="F:zinc ion binding"/>
    <property type="evidence" value="ECO:0007669"/>
    <property type="project" value="UniProtKB-KW"/>
</dbReference>
<name>A0A7J7MFJ5_9MAGN</name>
<dbReference type="PANTHER" id="PTHR47592">
    <property type="entry name" value="PBF68 PROTEIN"/>
    <property type="match status" value="1"/>
</dbReference>
<keyword evidence="1" id="KW-0862">Zinc</keyword>
<gene>
    <name evidence="3" type="ORF">GIB67_027401</name>
</gene>
<dbReference type="InterPro" id="IPR036875">
    <property type="entry name" value="Znf_CCHC_sf"/>
</dbReference>
<comment type="caution">
    <text evidence="3">The sequence shown here is derived from an EMBL/GenBank/DDBJ whole genome shotgun (WGS) entry which is preliminary data.</text>
</comment>
<proteinExistence type="predicted"/>
<accession>A0A7J7MFJ5</accession>
<keyword evidence="4" id="KW-1185">Reference proteome</keyword>
<dbReference type="Pfam" id="PF22936">
    <property type="entry name" value="Pol_BBD"/>
    <property type="match status" value="1"/>
</dbReference>
<keyword evidence="1" id="KW-0863">Zinc-finger</keyword>
<feature type="domain" description="CCHC-type" evidence="2">
    <location>
        <begin position="17"/>
        <end position="31"/>
    </location>
</feature>
<reference evidence="3 4" key="1">
    <citation type="journal article" date="2020" name="IScience">
        <title>Genome Sequencing of the Endangered Kingdonia uniflora (Circaeasteraceae, Ranunculales) Reveals Potential Mechanisms of Evolutionary Specialization.</title>
        <authorList>
            <person name="Sun Y."/>
            <person name="Deng T."/>
            <person name="Zhang A."/>
            <person name="Moore M.J."/>
            <person name="Landis J.B."/>
            <person name="Lin N."/>
            <person name="Zhang H."/>
            <person name="Zhang X."/>
            <person name="Huang J."/>
            <person name="Zhang X."/>
            <person name="Sun H."/>
            <person name="Wang H."/>
        </authorList>
    </citation>
    <scope>NUCLEOTIDE SEQUENCE [LARGE SCALE GENOMIC DNA]</scope>
    <source>
        <strain evidence="3">TB1705</strain>
        <tissue evidence="3">Leaf</tissue>
    </source>
</reference>
<evidence type="ECO:0000259" key="2">
    <source>
        <dbReference type="PROSITE" id="PS50158"/>
    </source>
</evidence>
<keyword evidence="1" id="KW-0479">Metal-binding</keyword>
<dbReference type="EMBL" id="JACGCM010001560">
    <property type="protein sequence ID" value="KAF6153534.1"/>
    <property type="molecule type" value="Genomic_DNA"/>
</dbReference>
<dbReference type="GO" id="GO:0003676">
    <property type="term" value="F:nucleic acid binding"/>
    <property type="evidence" value="ECO:0007669"/>
    <property type="project" value="InterPro"/>
</dbReference>
<dbReference type="InterPro" id="IPR054722">
    <property type="entry name" value="PolX-like_BBD"/>
</dbReference>
<organism evidence="3 4">
    <name type="scientific">Kingdonia uniflora</name>
    <dbReference type="NCBI Taxonomy" id="39325"/>
    <lineage>
        <taxon>Eukaryota</taxon>
        <taxon>Viridiplantae</taxon>
        <taxon>Streptophyta</taxon>
        <taxon>Embryophyta</taxon>
        <taxon>Tracheophyta</taxon>
        <taxon>Spermatophyta</taxon>
        <taxon>Magnoliopsida</taxon>
        <taxon>Ranunculales</taxon>
        <taxon>Circaeasteraceae</taxon>
        <taxon>Kingdonia</taxon>
    </lineage>
</organism>
<dbReference type="PROSITE" id="PS50158">
    <property type="entry name" value="ZF_CCHC"/>
    <property type="match status" value="1"/>
</dbReference>
<evidence type="ECO:0000313" key="3">
    <source>
        <dbReference type="EMBL" id="KAF6153534.1"/>
    </source>
</evidence>
<dbReference type="Pfam" id="PF00098">
    <property type="entry name" value="zf-CCHC"/>
    <property type="match status" value="1"/>
</dbReference>
<dbReference type="OrthoDB" id="1751483at2759"/>
<sequence length="251" mass="27520">MVISGEISFNKFRKGTCWSCGQSGHYRSDCKVRKGTGVSSVRGSESDTNKLATFTGNNSDEAFLVVSADGSCHDRGWVFDSGATMHVCAHKAWFGKYARCEGNKFVSTSDGSRRPISGVGDIRVRMFDGRTVVLHDVRHVPSYMELIYQICANTGMYSSKDELLEKDVELLNTRVPHGELQLLRARWSNERLSEVSLIMKGVISGNLYALVGKSVGGDMNVACTDGAMEISQKKNLVQGGAMARSTKMIKK</sequence>
<dbReference type="InterPro" id="IPR001878">
    <property type="entry name" value="Znf_CCHC"/>
</dbReference>
<dbReference type="PANTHER" id="PTHR47592:SF27">
    <property type="entry name" value="OS08G0421700 PROTEIN"/>
    <property type="match status" value="1"/>
</dbReference>
<protein>
    <recommendedName>
        <fullName evidence="2">CCHC-type domain-containing protein</fullName>
    </recommendedName>
</protein>
<dbReference type="SUPFAM" id="SSF57756">
    <property type="entry name" value="Retrovirus zinc finger-like domains"/>
    <property type="match status" value="1"/>
</dbReference>
<dbReference type="SMART" id="SM00343">
    <property type="entry name" value="ZnF_C2HC"/>
    <property type="match status" value="1"/>
</dbReference>
<evidence type="ECO:0000256" key="1">
    <source>
        <dbReference type="PROSITE-ProRule" id="PRU00047"/>
    </source>
</evidence>